<dbReference type="RefSeq" id="WP_164244571.1">
    <property type="nucleotide sequence ID" value="NZ_JAAGMA010000197.1"/>
</dbReference>
<protein>
    <recommendedName>
        <fullName evidence="3">SRPBCC family protein</fullName>
    </recommendedName>
</protein>
<accession>A0A7K3PFM1</accession>
<organism evidence="1 2">
    <name type="scientific">Streptomyces coelicoflavus</name>
    <dbReference type="NCBI Taxonomy" id="285562"/>
    <lineage>
        <taxon>Bacteria</taxon>
        <taxon>Bacillati</taxon>
        <taxon>Actinomycetota</taxon>
        <taxon>Actinomycetes</taxon>
        <taxon>Kitasatosporales</taxon>
        <taxon>Streptomycetaceae</taxon>
        <taxon>Streptomyces</taxon>
    </lineage>
</organism>
<dbReference type="Gene3D" id="3.30.530.20">
    <property type="match status" value="1"/>
</dbReference>
<reference evidence="1 2" key="1">
    <citation type="submission" date="2020-01" db="EMBL/GenBank/DDBJ databases">
        <title>Insect and environment-associated Actinomycetes.</title>
        <authorList>
            <person name="Currrie C."/>
            <person name="Chevrette M."/>
            <person name="Carlson C."/>
            <person name="Stubbendieck R."/>
            <person name="Wendt-Pienkowski E."/>
        </authorList>
    </citation>
    <scope>NUCLEOTIDE SEQUENCE [LARGE SCALE GENOMIC DNA]</scope>
    <source>
        <strain evidence="1 2">SID14163</strain>
    </source>
</reference>
<evidence type="ECO:0000313" key="1">
    <source>
        <dbReference type="EMBL" id="NEB08800.1"/>
    </source>
</evidence>
<evidence type="ECO:0008006" key="3">
    <source>
        <dbReference type="Google" id="ProtNLM"/>
    </source>
</evidence>
<sequence>MDAVTGAQAAIALTVQMPREQMWELITAVDRTGEWSPEARGGSWADGTLGPSRGARFTACNRCADVWSAG</sequence>
<proteinExistence type="predicted"/>
<dbReference type="Proteomes" id="UP000470446">
    <property type="component" value="Unassembled WGS sequence"/>
</dbReference>
<evidence type="ECO:0000313" key="2">
    <source>
        <dbReference type="Proteomes" id="UP000470446"/>
    </source>
</evidence>
<gene>
    <name evidence="1" type="ORF">G3I32_07925</name>
</gene>
<dbReference type="InterPro" id="IPR023393">
    <property type="entry name" value="START-like_dom_sf"/>
</dbReference>
<dbReference type="AlphaFoldDB" id="A0A7K3PFM1"/>
<name>A0A7K3PFM1_9ACTN</name>
<dbReference type="SUPFAM" id="SSF55961">
    <property type="entry name" value="Bet v1-like"/>
    <property type="match status" value="1"/>
</dbReference>
<comment type="caution">
    <text evidence="1">The sequence shown here is derived from an EMBL/GenBank/DDBJ whole genome shotgun (WGS) entry which is preliminary data.</text>
</comment>
<dbReference type="EMBL" id="JAAGMA010000197">
    <property type="protein sequence ID" value="NEB08800.1"/>
    <property type="molecule type" value="Genomic_DNA"/>
</dbReference>